<name>E1ZN62_CHLVA</name>
<sequence>MARAAIVPVPCTSKELCRGGGIARQAAGRGLVAPAVAADHRYPKDVIQGFPRVVDGDTLDFSGTRVRLFGIDAPETKQSCKAAKGAEYLCGERSKQELLAKIGKASKNRDKYGRVVGICSLAKAGSEREDLNAWMVQQGLAVAYRQYSKAYVPLEEQARAAGKGIWSGSFELPQQWRVDNPRGKKAPAPAPAAAAAVVAAAPQAAAAVPVAAGGCAIKGNITAKGEKIYHVPGGAFYQRTMIEEGKGERFFCTPAEAEAAGWRPSRS</sequence>
<dbReference type="PANTHER" id="PTHR12302">
    <property type="entry name" value="EBNA2 BINDING PROTEIN P100"/>
    <property type="match status" value="1"/>
</dbReference>
<dbReference type="InterPro" id="IPR035437">
    <property type="entry name" value="SNase_OB-fold_sf"/>
</dbReference>
<dbReference type="PROSITE" id="PS50830">
    <property type="entry name" value="TNASE_3"/>
    <property type="match status" value="1"/>
</dbReference>
<evidence type="ECO:0000259" key="1">
    <source>
        <dbReference type="PROSITE" id="PS50830"/>
    </source>
</evidence>
<dbReference type="OrthoDB" id="430293at2759"/>
<reference evidence="2 3" key="1">
    <citation type="journal article" date="2010" name="Plant Cell">
        <title>The Chlorella variabilis NC64A genome reveals adaptation to photosymbiosis, coevolution with viruses, and cryptic sex.</title>
        <authorList>
            <person name="Blanc G."/>
            <person name="Duncan G."/>
            <person name="Agarkova I."/>
            <person name="Borodovsky M."/>
            <person name="Gurnon J."/>
            <person name="Kuo A."/>
            <person name="Lindquist E."/>
            <person name="Lucas S."/>
            <person name="Pangilinan J."/>
            <person name="Polle J."/>
            <person name="Salamov A."/>
            <person name="Terry A."/>
            <person name="Yamada T."/>
            <person name="Dunigan D.D."/>
            <person name="Grigoriev I.V."/>
            <person name="Claverie J.M."/>
            <person name="Van Etten J.L."/>
        </authorList>
    </citation>
    <scope>NUCLEOTIDE SEQUENCE [LARGE SCALE GENOMIC DNA]</scope>
    <source>
        <strain evidence="2 3">NC64A</strain>
    </source>
</reference>
<evidence type="ECO:0000313" key="3">
    <source>
        <dbReference type="Proteomes" id="UP000008141"/>
    </source>
</evidence>
<dbReference type="Pfam" id="PF00565">
    <property type="entry name" value="SNase"/>
    <property type="match status" value="1"/>
</dbReference>
<dbReference type="Gene3D" id="2.40.50.90">
    <property type="match status" value="1"/>
</dbReference>
<dbReference type="OMA" id="ISKGTRW"/>
<protein>
    <recommendedName>
        <fullName evidence="1">TNase-like domain-containing protein</fullName>
    </recommendedName>
</protein>
<dbReference type="eggNOG" id="ENOG502S57V">
    <property type="taxonomic scope" value="Eukaryota"/>
</dbReference>
<dbReference type="InterPro" id="IPR016071">
    <property type="entry name" value="Staphylococal_nuclease_OB-fold"/>
</dbReference>
<dbReference type="SMART" id="SM00318">
    <property type="entry name" value="SNc"/>
    <property type="match status" value="1"/>
</dbReference>
<dbReference type="GeneID" id="17352238"/>
<dbReference type="AlphaFoldDB" id="E1ZN62"/>
<organism evidence="3">
    <name type="scientific">Chlorella variabilis</name>
    <name type="common">Green alga</name>
    <dbReference type="NCBI Taxonomy" id="554065"/>
    <lineage>
        <taxon>Eukaryota</taxon>
        <taxon>Viridiplantae</taxon>
        <taxon>Chlorophyta</taxon>
        <taxon>core chlorophytes</taxon>
        <taxon>Trebouxiophyceae</taxon>
        <taxon>Chlorellales</taxon>
        <taxon>Chlorellaceae</taxon>
        <taxon>Chlorella clade</taxon>
        <taxon>Chlorella</taxon>
    </lineage>
</organism>
<dbReference type="PANTHER" id="PTHR12302:SF26">
    <property type="entry name" value="BLR1266 PROTEIN"/>
    <property type="match status" value="1"/>
</dbReference>
<dbReference type="KEGG" id="cvr:CHLNCDRAFT_138494"/>
<accession>E1ZN62</accession>
<dbReference type="RefSeq" id="XP_005844918.1">
    <property type="nucleotide sequence ID" value="XM_005844856.1"/>
</dbReference>
<keyword evidence="3" id="KW-1185">Reference proteome</keyword>
<dbReference type="EMBL" id="GL433854">
    <property type="protein sequence ID" value="EFN52816.1"/>
    <property type="molecule type" value="Genomic_DNA"/>
</dbReference>
<dbReference type="Proteomes" id="UP000008141">
    <property type="component" value="Unassembled WGS sequence"/>
</dbReference>
<evidence type="ECO:0000313" key="2">
    <source>
        <dbReference type="EMBL" id="EFN52816.1"/>
    </source>
</evidence>
<gene>
    <name evidence="2" type="ORF">CHLNCDRAFT_138494</name>
</gene>
<dbReference type="SUPFAM" id="SSF50199">
    <property type="entry name" value="Staphylococcal nuclease"/>
    <property type="match status" value="1"/>
</dbReference>
<dbReference type="InParanoid" id="E1ZN62"/>
<feature type="domain" description="TNase-like" evidence="1">
    <location>
        <begin position="52"/>
        <end position="168"/>
    </location>
</feature>
<proteinExistence type="predicted"/>